<dbReference type="Gene3D" id="3.40.366.10">
    <property type="entry name" value="Malonyl-Coenzyme A Acyl Carrier Protein, domain 2"/>
    <property type="match status" value="1"/>
</dbReference>
<dbReference type="Gene3D" id="3.10.129.110">
    <property type="entry name" value="Polyketide synthase dehydratase"/>
    <property type="match status" value="2"/>
</dbReference>
<proteinExistence type="predicted"/>
<dbReference type="SMART" id="SM00826">
    <property type="entry name" value="PKS_DH"/>
    <property type="match status" value="1"/>
</dbReference>
<organism evidence="7 8">
    <name type="scientific">Lentzea guizhouensis</name>
    <dbReference type="NCBI Taxonomy" id="1586287"/>
    <lineage>
        <taxon>Bacteria</taxon>
        <taxon>Bacillati</taxon>
        <taxon>Actinomycetota</taxon>
        <taxon>Actinomycetes</taxon>
        <taxon>Pseudonocardiales</taxon>
        <taxon>Pseudonocardiaceae</taxon>
        <taxon>Lentzea</taxon>
    </lineage>
</organism>
<evidence type="ECO:0000313" key="7">
    <source>
        <dbReference type="EMBL" id="ANZ42374.1"/>
    </source>
</evidence>
<keyword evidence="1" id="KW-0596">Phosphopantetheine</keyword>
<dbReference type="PROSITE" id="PS50075">
    <property type="entry name" value="CARRIER"/>
    <property type="match status" value="1"/>
</dbReference>
<dbReference type="PROSITE" id="PS00012">
    <property type="entry name" value="PHOSPHOPANTETHEINE"/>
    <property type="match status" value="1"/>
</dbReference>
<dbReference type="PANTHER" id="PTHR43775">
    <property type="entry name" value="FATTY ACID SYNTHASE"/>
    <property type="match status" value="1"/>
</dbReference>
<evidence type="ECO:0000256" key="3">
    <source>
        <dbReference type="ARBA" id="ARBA00022679"/>
    </source>
</evidence>
<dbReference type="SUPFAM" id="SSF51735">
    <property type="entry name" value="NAD(P)-binding Rossmann-fold domains"/>
    <property type="match status" value="2"/>
</dbReference>
<dbReference type="STRING" id="1586287.BBK82_47140"/>
<dbReference type="Gene3D" id="3.40.50.720">
    <property type="entry name" value="NAD(P)-binding Rossmann-like Domain"/>
    <property type="match status" value="1"/>
</dbReference>
<dbReference type="SMART" id="SM00822">
    <property type="entry name" value="PKS_KR"/>
    <property type="match status" value="1"/>
</dbReference>
<evidence type="ECO:0000256" key="5">
    <source>
        <dbReference type="ARBA" id="ARBA00023315"/>
    </source>
</evidence>
<dbReference type="InterPro" id="IPR020806">
    <property type="entry name" value="PKS_PP-bd"/>
</dbReference>
<dbReference type="KEGG" id="led:BBK82_47140"/>
<dbReference type="Pfam" id="PF22953">
    <property type="entry name" value="SpnB_Rossmann"/>
    <property type="match status" value="1"/>
</dbReference>
<evidence type="ECO:0000256" key="4">
    <source>
        <dbReference type="ARBA" id="ARBA00022737"/>
    </source>
</evidence>
<dbReference type="Pfam" id="PF00550">
    <property type="entry name" value="PP-binding"/>
    <property type="match status" value="1"/>
</dbReference>
<dbReference type="GO" id="GO:0006633">
    <property type="term" value="P:fatty acid biosynthetic process"/>
    <property type="evidence" value="ECO:0007669"/>
    <property type="project" value="TreeGrafter"/>
</dbReference>
<keyword evidence="4" id="KW-0677">Repeat</keyword>
<dbReference type="InterPro" id="IPR055123">
    <property type="entry name" value="SpnB-like_Rossmann"/>
</dbReference>
<dbReference type="EMBL" id="CP016793">
    <property type="protein sequence ID" value="ANZ42374.1"/>
    <property type="molecule type" value="Genomic_DNA"/>
</dbReference>
<dbReference type="SMART" id="SM00823">
    <property type="entry name" value="PKS_PP"/>
    <property type="match status" value="1"/>
</dbReference>
<dbReference type="SUPFAM" id="SSF47336">
    <property type="entry name" value="ACP-like"/>
    <property type="match status" value="1"/>
</dbReference>
<dbReference type="Pfam" id="PF08659">
    <property type="entry name" value="KR"/>
    <property type="match status" value="1"/>
</dbReference>
<dbReference type="InterPro" id="IPR057326">
    <property type="entry name" value="KR_dom"/>
</dbReference>
<dbReference type="InterPro" id="IPR036736">
    <property type="entry name" value="ACP-like_sf"/>
</dbReference>
<dbReference type="FunFam" id="1.10.1200.10:FF:000007">
    <property type="entry name" value="Probable polyketide synthase pks17"/>
    <property type="match status" value="1"/>
</dbReference>
<dbReference type="CDD" id="cd08956">
    <property type="entry name" value="KR_3_FAS_SDR_x"/>
    <property type="match status" value="1"/>
</dbReference>
<dbReference type="GO" id="GO:0004312">
    <property type="term" value="F:fatty acid synthase activity"/>
    <property type="evidence" value="ECO:0007669"/>
    <property type="project" value="TreeGrafter"/>
</dbReference>
<dbReference type="Pfam" id="PF00698">
    <property type="entry name" value="Acyl_transf_1"/>
    <property type="match status" value="1"/>
</dbReference>
<evidence type="ECO:0000313" key="8">
    <source>
        <dbReference type="Proteomes" id="UP000093053"/>
    </source>
</evidence>
<dbReference type="InterPro" id="IPR014043">
    <property type="entry name" value="Acyl_transferase_dom"/>
</dbReference>
<dbReference type="SMART" id="SM00827">
    <property type="entry name" value="PKS_AT"/>
    <property type="match status" value="1"/>
</dbReference>
<dbReference type="InterPro" id="IPR013968">
    <property type="entry name" value="PKS_KR"/>
</dbReference>
<keyword evidence="3" id="KW-0808">Transferase</keyword>
<dbReference type="InterPro" id="IPR009081">
    <property type="entry name" value="PP-bd_ACP"/>
</dbReference>
<dbReference type="PANTHER" id="PTHR43775:SF51">
    <property type="entry name" value="INACTIVE PHENOLPHTHIOCEROL SYNTHESIS POLYKETIDE SYNTHASE TYPE I PKS1-RELATED"/>
    <property type="match status" value="1"/>
</dbReference>
<dbReference type="AlphaFoldDB" id="A0A1B2HXE7"/>
<dbReference type="InterPro" id="IPR036291">
    <property type="entry name" value="NAD(P)-bd_dom_sf"/>
</dbReference>
<dbReference type="InterPro" id="IPR020807">
    <property type="entry name" value="PKS_DH"/>
</dbReference>
<dbReference type="SUPFAM" id="SSF52151">
    <property type="entry name" value="FabD/lysophospholipase-like"/>
    <property type="match status" value="1"/>
</dbReference>
<dbReference type="Gene3D" id="1.10.1200.10">
    <property type="entry name" value="ACP-like"/>
    <property type="match status" value="1"/>
</dbReference>
<reference evidence="7 8" key="1">
    <citation type="submission" date="2016-07" db="EMBL/GenBank/DDBJ databases">
        <title>Complete genome sequence of the Lentzea guizhouensis DHS C013.</title>
        <authorList>
            <person name="Cao C."/>
        </authorList>
    </citation>
    <scope>NUCLEOTIDE SEQUENCE [LARGE SCALE GENOMIC DNA]</scope>
    <source>
        <strain evidence="7 8">DHS C013</strain>
    </source>
</reference>
<evidence type="ECO:0000256" key="1">
    <source>
        <dbReference type="ARBA" id="ARBA00022450"/>
    </source>
</evidence>
<evidence type="ECO:0000259" key="6">
    <source>
        <dbReference type="PROSITE" id="PS50075"/>
    </source>
</evidence>
<dbReference type="InterPro" id="IPR001227">
    <property type="entry name" value="Ac_transferase_dom_sf"/>
</dbReference>
<gene>
    <name evidence="7" type="ORF">BBK82_47140</name>
</gene>
<dbReference type="Gene3D" id="3.30.70.3290">
    <property type="match status" value="1"/>
</dbReference>
<dbReference type="SUPFAM" id="SSF55048">
    <property type="entry name" value="Probable ACP-binding domain of malonyl-CoA ACP transacylase"/>
    <property type="match status" value="1"/>
</dbReference>
<dbReference type="GO" id="GO:0031177">
    <property type="term" value="F:phosphopantetheine binding"/>
    <property type="evidence" value="ECO:0007669"/>
    <property type="project" value="InterPro"/>
</dbReference>
<protein>
    <recommendedName>
        <fullName evidence="6">Carrier domain-containing protein</fullName>
    </recommendedName>
</protein>
<dbReference type="InterPro" id="IPR050091">
    <property type="entry name" value="PKS_NRPS_Biosynth_Enz"/>
</dbReference>
<keyword evidence="2" id="KW-0597">Phosphoprotein</keyword>
<evidence type="ECO:0000256" key="2">
    <source>
        <dbReference type="ARBA" id="ARBA00022553"/>
    </source>
</evidence>
<accession>A0A1B2HXE7</accession>
<sequence length="1166" mass="123984">MRAQIGRVGERLATADAFDVGFSLVRRSRFEHRAVLLDGVEVAQGQAGRRRLAMLFSGQGAQRLGMGRELYERFPAFRRALDDVLEHVPVREVMWGEDAEALNRTGNAQRALFAVEVALYRLAEAFGVEPEYVGGHSVGEIAAAHVAGVLNLEDAAKVVNARAELMQQLPSGGAMVAVEATEEEIPGEVAIAAVNGPRSLVIAGEEDAVQRVAGRFAEQGRKTKRLAVSHAFHSPLMEPVLDDFRAVVTTVDLNAPSIPVVSNLTGRIATDELTDPEYWVRHVRETVRFADGVQALAEAGVNAFLEVGPDGVLAALVEGAVPALRKDRDETTAWLTAVARLHVAGTDVDWAAAFEGTGARRVDIPTYAFDHDHYWPTPMVQAADASGLGLGPADHPLLGAAMTVATNDSVVFTNRLRTGYPETAFAEIAFRAADQVGYGTVEELTVTAPLTPGVLQVWVGAPENDKRSLDVFIRSNDDQSFILIAKGTLAQNEHRADFTITEWPPTGATAIGDHVWQAGDAVYAEVTLPEDTADARYYGVHPALLDLATRVTGDMQVPVAWHKVSLHAVGASALRVRLRGTEFAAVDTSGSPVVSAQAITWGAPLTAQQHQDALFRLEWVTAPDTEPATDVQELRLTSDGDVVEQAHELAYKALEVLQNTEARVVFVTNGDLAAATVEGLVRSAQSENPGRFLLVDTDDSVPLPTGLLDAGETQVRVRDGQVSVARLARVTDTVDTADWSGEGTVLITGGTGGLGAELARHLVAERGVKSLLLISRRGAEEPEAVALQAELTAHGADVTITACDTADLEAVKKVVKGIELTAVIHTAGVLDDGIIGSLAPERLNTVFRPKVDGAWNLHEATKAKELKAFVLYSSVSGVLGSAGQGNYAAANAFLDALATHRRAQGLPATSLAWGPWEQTSGMTAHLHNGGMDRIGRTGMPPLSVRQGMALFDDATSREDAVLVPARITTGRTTGPVAAIMRNLVTGGKRAASQESTSDFKDTLAAIPAEERAKYLVDLVRGHAAGVLGHANPAAIDTDKQFRDLGFDSLTAVELRNSLAAATGLKLAAGLVFDYPTPDELATYLASELLQDAAPSLTGELDRLEAALAASDPGDLARDGVTTRLRKLLAQYGGSRTEEAVSDRISSASVDDVFAFIDNELGRRTGR</sequence>
<dbReference type="SMART" id="SM01294">
    <property type="entry name" value="PKS_PP_betabranch"/>
    <property type="match status" value="1"/>
</dbReference>
<name>A0A1B2HXE7_9PSEU</name>
<dbReference type="Proteomes" id="UP000093053">
    <property type="component" value="Chromosome"/>
</dbReference>
<dbReference type="InterPro" id="IPR016035">
    <property type="entry name" value="Acyl_Trfase/lysoPLipase"/>
</dbReference>
<dbReference type="InterPro" id="IPR042104">
    <property type="entry name" value="PKS_dehydratase_sf"/>
</dbReference>
<feature type="domain" description="Carrier" evidence="6">
    <location>
        <begin position="1010"/>
        <end position="1088"/>
    </location>
</feature>
<keyword evidence="5" id="KW-0012">Acyltransferase</keyword>
<keyword evidence="8" id="KW-1185">Reference proteome</keyword>
<dbReference type="InterPro" id="IPR016036">
    <property type="entry name" value="Malonyl_transacylase_ACP-bd"/>
</dbReference>
<dbReference type="InterPro" id="IPR006162">
    <property type="entry name" value="Ppantetheine_attach_site"/>
</dbReference>